<dbReference type="STRING" id="3818.A0A445EFP7"/>
<proteinExistence type="predicted"/>
<evidence type="ECO:0000313" key="3">
    <source>
        <dbReference type="Proteomes" id="UP000289738"/>
    </source>
</evidence>
<name>A0A445EFP7_ARAHY</name>
<accession>A0A445EFP7</accession>
<protein>
    <submittedName>
        <fullName evidence="2">Uncharacterized protein</fullName>
    </submittedName>
</protein>
<dbReference type="PANTHER" id="PTHR31549">
    <property type="entry name" value="PROTEIN, PUTATIVE (DUF247)-RELATED-RELATED"/>
    <property type="match status" value="1"/>
</dbReference>
<comment type="caution">
    <text evidence="2">The sequence shown here is derived from an EMBL/GenBank/DDBJ whole genome shotgun (WGS) entry which is preliminary data.</text>
</comment>
<gene>
    <name evidence="2" type="ORF">Ahy_A02g008902</name>
</gene>
<feature type="transmembrane region" description="Helical" evidence="1">
    <location>
        <begin position="599"/>
        <end position="620"/>
    </location>
</feature>
<evidence type="ECO:0000313" key="2">
    <source>
        <dbReference type="EMBL" id="RYR74258.1"/>
    </source>
</evidence>
<dbReference type="EMBL" id="SDMP01000002">
    <property type="protein sequence ID" value="RYR74258.1"/>
    <property type="molecule type" value="Genomic_DNA"/>
</dbReference>
<keyword evidence="1" id="KW-0472">Membrane</keyword>
<sequence>MTGRRKTRRCRGSVVAVQRNCASHDVGGLKREIKGTKDFTLPLAKQRTILGLNLSLSLSLPAQELDPQIAKLLQLQPQPKEAQPLRNLFSQNVIQDYNDRELADILFVDACALLYFKDIVDEQHSEKLTLKLDQLILLMNHFGSKPQPQFQSQSQPAQELDPQIAKLLQLQTQPEEAQPLLPPKIQNVPVFLRRKNHNFVKYCSPKMISFGPIHHHLDDTDLKLGQQFKTRWAHLYLEQFKRRKEQQNQNDDRHKNDPKVSLYETITRKIPTMRNLFSQDVIKDYNDRKLADMLFVDGCALLYFMDNVDEQHPEKLTLKLDQLMYIWRDIILLENQLPMELLELLSDKPMSELTKLFFKFLFMCLTRRNQEDSNELKPAHLLDYIRLFHTFGSSLSPQVKPSLLDRSISFMYAMISRLFKKEETLPLSWHRYKNIRDLRNVGIRVEANKTSEWKWSNVSFTSKLFSGKLMLPGIVVDDVAPYFYHNMIAYEMLPDFPNNYEFCSYFSLMDSFIDDAEDVKELRVAGVLQNMLGSDEEVAKLFNELKGVLPAKMFNYSSSVVGYSNKYIQIKEQIDKHYGNKWKTCWLAQLRSTYFNTPWSCIAFLAAVLALLLTSIQTWYTVNPKQNS</sequence>
<dbReference type="Pfam" id="PF03140">
    <property type="entry name" value="DUF247"/>
    <property type="match status" value="1"/>
</dbReference>
<keyword evidence="1" id="KW-1133">Transmembrane helix</keyword>
<dbReference type="PANTHER" id="PTHR31549:SF225">
    <property type="entry name" value="DUF247 DOMAIN PROTEIN"/>
    <property type="match status" value="1"/>
</dbReference>
<organism evidence="2 3">
    <name type="scientific">Arachis hypogaea</name>
    <name type="common">Peanut</name>
    <dbReference type="NCBI Taxonomy" id="3818"/>
    <lineage>
        <taxon>Eukaryota</taxon>
        <taxon>Viridiplantae</taxon>
        <taxon>Streptophyta</taxon>
        <taxon>Embryophyta</taxon>
        <taxon>Tracheophyta</taxon>
        <taxon>Spermatophyta</taxon>
        <taxon>Magnoliopsida</taxon>
        <taxon>eudicotyledons</taxon>
        <taxon>Gunneridae</taxon>
        <taxon>Pentapetalae</taxon>
        <taxon>rosids</taxon>
        <taxon>fabids</taxon>
        <taxon>Fabales</taxon>
        <taxon>Fabaceae</taxon>
        <taxon>Papilionoideae</taxon>
        <taxon>50 kb inversion clade</taxon>
        <taxon>dalbergioids sensu lato</taxon>
        <taxon>Dalbergieae</taxon>
        <taxon>Pterocarpus clade</taxon>
        <taxon>Arachis</taxon>
    </lineage>
</organism>
<dbReference type="AlphaFoldDB" id="A0A445EFP7"/>
<dbReference type="InterPro" id="IPR004158">
    <property type="entry name" value="DUF247_pln"/>
</dbReference>
<keyword evidence="3" id="KW-1185">Reference proteome</keyword>
<keyword evidence="1" id="KW-0812">Transmembrane</keyword>
<dbReference type="Proteomes" id="UP000289738">
    <property type="component" value="Chromosome A02"/>
</dbReference>
<reference evidence="2 3" key="1">
    <citation type="submission" date="2019-01" db="EMBL/GenBank/DDBJ databases">
        <title>Sequencing of cultivated peanut Arachis hypogaea provides insights into genome evolution and oil improvement.</title>
        <authorList>
            <person name="Chen X."/>
        </authorList>
    </citation>
    <scope>NUCLEOTIDE SEQUENCE [LARGE SCALE GENOMIC DNA]</scope>
    <source>
        <strain evidence="3">cv. Fuhuasheng</strain>
        <tissue evidence="2">Leaves</tissue>
    </source>
</reference>
<evidence type="ECO:0000256" key="1">
    <source>
        <dbReference type="SAM" id="Phobius"/>
    </source>
</evidence>